<dbReference type="Proteomes" id="UP000006380">
    <property type="component" value="Chromosome"/>
</dbReference>
<dbReference type="OrthoDB" id="9782091at2"/>
<protein>
    <submittedName>
        <fullName evidence="3">Oxidoreductase, Gfo/Idh/MocA family</fullName>
    </submittedName>
</protein>
<dbReference type="Gene3D" id="3.40.50.720">
    <property type="entry name" value="NAD(P)-binding Rossmann-like Domain"/>
    <property type="match status" value="1"/>
</dbReference>
<evidence type="ECO:0000259" key="1">
    <source>
        <dbReference type="Pfam" id="PF01408"/>
    </source>
</evidence>
<gene>
    <name evidence="3" type="ORF">CCV52592_0878</name>
</gene>
<dbReference type="AlphaFoldDB" id="A7GWF9"/>
<name>A7GWF9_CAMC5</name>
<keyword evidence="4" id="KW-1185">Reference proteome</keyword>
<proteinExistence type="predicted"/>
<dbReference type="Gene3D" id="3.30.360.10">
    <property type="entry name" value="Dihydrodipicolinate Reductase, domain 2"/>
    <property type="match status" value="1"/>
</dbReference>
<dbReference type="InterPro" id="IPR055170">
    <property type="entry name" value="GFO_IDH_MocA-like_dom"/>
</dbReference>
<dbReference type="PANTHER" id="PTHR43377">
    <property type="entry name" value="BILIVERDIN REDUCTASE A"/>
    <property type="match status" value="1"/>
</dbReference>
<accession>A7GWF9</accession>
<organism evidence="3 4">
    <name type="scientific">Campylobacter curvus (strain 525.92)</name>
    <dbReference type="NCBI Taxonomy" id="360105"/>
    <lineage>
        <taxon>Bacteria</taxon>
        <taxon>Pseudomonadati</taxon>
        <taxon>Campylobacterota</taxon>
        <taxon>Epsilonproteobacteria</taxon>
        <taxon>Campylobacterales</taxon>
        <taxon>Campylobacteraceae</taxon>
        <taxon>Campylobacter</taxon>
    </lineage>
</organism>
<dbReference type="STRING" id="360105.CCV52592_0878"/>
<dbReference type="InterPro" id="IPR036291">
    <property type="entry name" value="NAD(P)-bd_dom_sf"/>
</dbReference>
<feature type="domain" description="Gfo/Idh/MocA-like oxidoreductase N-terminal" evidence="1">
    <location>
        <begin position="2"/>
        <end position="127"/>
    </location>
</feature>
<dbReference type="InterPro" id="IPR051450">
    <property type="entry name" value="Gfo/Idh/MocA_Oxidoreductases"/>
</dbReference>
<dbReference type="SUPFAM" id="SSF55347">
    <property type="entry name" value="Glyceraldehyde-3-phosphate dehydrogenase-like, C-terminal domain"/>
    <property type="match status" value="1"/>
</dbReference>
<evidence type="ECO:0000313" key="4">
    <source>
        <dbReference type="Proteomes" id="UP000006380"/>
    </source>
</evidence>
<evidence type="ECO:0000259" key="2">
    <source>
        <dbReference type="Pfam" id="PF22725"/>
    </source>
</evidence>
<reference evidence="3" key="1">
    <citation type="submission" date="2016-07" db="EMBL/GenBank/DDBJ databases">
        <title>Comparative genomics of the Campylobacter concisus group.</title>
        <authorList>
            <person name="Miller W.G."/>
            <person name="Yee E."/>
            <person name="Chapman M.H."/>
            <person name="Huynh S."/>
            <person name="Bono J.L."/>
            <person name="On S.L.W."/>
            <person name="StLeger J."/>
            <person name="Foster G."/>
            <person name="Parker C.T."/>
        </authorList>
    </citation>
    <scope>NUCLEOTIDE SEQUENCE</scope>
    <source>
        <strain evidence="3">525.92</strain>
    </source>
</reference>
<evidence type="ECO:0000313" key="3">
    <source>
        <dbReference type="EMBL" id="EAU01201.1"/>
    </source>
</evidence>
<sequence length="310" mass="34414">MLKFAIVGLGVMGKNHFRALQNVFGVRLAAVCDPCISDADVTVLCEPFKEQNLAPKFYRDLDEMLASEPLDATIIATPTSLHKDAALKCMQKGVNLLVEKPVASNAADAQILLDEAQKLNLKVAIGHIERFNPAVVALKNELANEEIFSIQITRNAPFPQRIADVGILTDLAVHDIDLIRYLSQKEIKDMSVMSSKKLRAKFEDNANLSFLLEGEILASINTSWLAPKRERKIEVACKTAYFEADMLAQTLVKFTEFDANSYRVQNCFVKRADALTSELESFVHLLNGGEQESATIKDSLKTLEIIERAS</sequence>
<dbReference type="HOGENOM" id="CLU_023194_10_2_7"/>
<dbReference type="PANTHER" id="PTHR43377:SF1">
    <property type="entry name" value="BILIVERDIN REDUCTASE A"/>
    <property type="match status" value="1"/>
</dbReference>
<dbReference type="SUPFAM" id="SSF51735">
    <property type="entry name" value="NAD(P)-binding Rossmann-fold domains"/>
    <property type="match status" value="1"/>
</dbReference>
<dbReference type="Pfam" id="PF01408">
    <property type="entry name" value="GFO_IDH_MocA"/>
    <property type="match status" value="1"/>
</dbReference>
<dbReference type="KEGG" id="ccv:CCV52592_0878"/>
<feature type="domain" description="GFO/IDH/MocA-like oxidoreductase" evidence="2">
    <location>
        <begin position="164"/>
        <end position="241"/>
    </location>
</feature>
<dbReference type="Pfam" id="PF22725">
    <property type="entry name" value="GFO_IDH_MocA_C3"/>
    <property type="match status" value="1"/>
</dbReference>
<dbReference type="RefSeq" id="WP_009650707.1">
    <property type="nucleotide sequence ID" value="NC_009715.2"/>
</dbReference>
<dbReference type="EMBL" id="CP000767">
    <property type="protein sequence ID" value="EAU01201.1"/>
    <property type="molecule type" value="Genomic_DNA"/>
</dbReference>
<dbReference type="GO" id="GO:0000166">
    <property type="term" value="F:nucleotide binding"/>
    <property type="evidence" value="ECO:0007669"/>
    <property type="project" value="InterPro"/>
</dbReference>
<dbReference type="InterPro" id="IPR000683">
    <property type="entry name" value="Gfo/Idh/MocA-like_OxRdtase_N"/>
</dbReference>